<evidence type="ECO:0000256" key="7">
    <source>
        <dbReference type="PIRSR" id="PIRSR005639-1"/>
    </source>
</evidence>
<dbReference type="GO" id="GO:0005829">
    <property type="term" value="C:cytosol"/>
    <property type="evidence" value="ECO:0007669"/>
    <property type="project" value="TreeGrafter"/>
</dbReference>
<dbReference type="GO" id="GO:0042823">
    <property type="term" value="P:pyridoxal phosphate biosynthetic process"/>
    <property type="evidence" value="ECO:0007669"/>
    <property type="project" value="InterPro"/>
</dbReference>
<evidence type="ECO:0000256" key="8">
    <source>
        <dbReference type="PIRSR" id="PIRSR005639-2"/>
    </source>
</evidence>
<dbReference type="CDD" id="cd01749">
    <property type="entry name" value="GATase1_PB"/>
    <property type="match status" value="1"/>
</dbReference>
<keyword evidence="3" id="KW-0378">Hydrolase</keyword>
<dbReference type="EC" id="3.5.1.2" evidence="2"/>
<dbReference type="PROSITE" id="PS51130">
    <property type="entry name" value="PDXT_SNO_2"/>
    <property type="match status" value="1"/>
</dbReference>
<dbReference type="PROSITE" id="PS01236">
    <property type="entry name" value="PDXT_SNO_1"/>
    <property type="match status" value="1"/>
</dbReference>
<dbReference type="EMBL" id="JANBPT010000826">
    <property type="protein sequence ID" value="KAJ1912519.1"/>
    <property type="molecule type" value="Genomic_DNA"/>
</dbReference>
<evidence type="ECO:0000256" key="1">
    <source>
        <dbReference type="ARBA" id="ARBA00008345"/>
    </source>
</evidence>
<keyword evidence="5 9" id="KW-0456">Lyase</keyword>
<evidence type="ECO:0000256" key="6">
    <source>
        <dbReference type="ARBA" id="ARBA00049534"/>
    </source>
</evidence>
<accession>A0A9W7ZVK4</accession>
<dbReference type="Pfam" id="PF01174">
    <property type="entry name" value="SNO"/>
    <property type="match status" value="1"/>
</dbReference>
<comment type="catalytic activity">
    <reaction evidence="6">
        <text>L-glutamine + H2O = L-glutamate + NH4(+)</text>
        <dbReference type="Rhea" id="RHEA:15889"/>
        <dbReference type="ChEBI" id="CHEBI:15377"/>
        <dbReference type="ChEBI" id="CHEBI:28938"/>
        <dbReference type="ChEBI" id="CHEBI:29985"/>
        <dbReference type="ChEBI" id="CHEBI:58359"/>
        <dbReference type="EC" id="3.5.1.2"/>
    </reaction>
</comment>
<evidence type="ECO:0000256" key="4">
    <source>
        <dbReference type="ARBA" id="ARBA00022962"/>
    </source>
</evidence>
<protein>
    <recommendedName>
        <fullName evidence="2">glutaminase</fullName>
        <ecNumber evidence="2">3.5.1.2</ecNumber>
    </recommendedName>
</protein>
<feature type="binding site" evidence="8">
    <location>
        <begin position="173"/>
        <end position="174"/>
    </location>
    <ligand>
        <name>L-glutamine</name>
        <dbReference type="ChEBI" id="CHEBI:58359"/>
    </ligand>
</feature>
<dbReference type="GO" id="GO:0016829">
    <property type="term" value="F:lyase activity"/>
    <property type="evidence" value="ECO:0007669"/>
    <property type="project" value="UniProtKB-KW"/>
</dbReference>
<dbReference type="InterPro" id="IPR002161">
    <property type="entry name" value="PdxT/SNO"/>
</dbReference>
<comment type="caution">
    <text evidence="9">The sequence shown here is derived from an EMBL/GenBank/DDBJ whole genome shotgun (WGS) entry which is preliminary data.</text>
</comment>
<feature type="binding site" evidence="8">
    <location>
        <begin position="78"/>
        <end position="80"/>
    </location>
    <ligand>
        <name>L-glutamine</name>
        <dbReference type="ChEBI" id="CHEBI:58359"/>
    </ligand>
</feature>
<feature type="active site" description="Charge relay system" evidence="7">
    <location>
        <position position="221"/>
    </location>
</feature>
<evidence type="ECO:0000256" key="5">
    <source>
        <dbReference type="ARBA" id="ARBA00023239"/>
    </source>
</evidence>
<gene>
    <name evidence="9" type="primary">SNO1_2</name>
    <name evidence="9" type="ORF">IWQ60_009631</name>
</gene>
<dbReference type="GO" id="GO:0008614">
    <property type="term" value="P:pyridoxine metabolic process"/>
    <property type="evidence" value="ECO:0007669"/>
    <property type="project" value="TreeGrafter"/>
</dbReference>
<comment type="similarity">
    <text evidence="1">Belongs to the glutaminase PdxT/SNO family.</text>
</comment>
<organism evidence="9 10">
    <name type="scientific">Tieghemiomyces parasiticus</name>
    <dbReference type="NCBI Taxonomy" id="78921"/>
    <lineage>
        <taxon>Eukaryota</taxon>
        <taxon>Fungi</taxon>
        <taxon>Fungi incertae sedis</taxon>
        <taxon>Zoopagomycota</taxon>
        <taxon>Kickxellomycotina</taxon>
        <taxon>Dimargaritomycetes</taxon>
        <taxon>Dimargaritales</taxon>
        <taxon>Dimargaritaceae</taxon>
        <taxon>Tieghemiomyces</taxon>
    </lineage>
</organism>
<dbReference type="InterPro" id="IPR021196">
    <property type="entry name" value="PdxT/SNO_CS"/>
</dbReference>
<dbReference type="Proteomes" id="UP001150569">
    <property type="component" value="Unassembled WGS sequence"/>
</dbReference>
<dbReference type="PIRSF" id="PIRSF005639">
    <property type="entry name" value="Glut_amidoT_SNO"/>
    <property type="match status" value="1"/>
</dbReference>
<evidence type="ECO:0000256" key="3">
    <source>
        <dbReference type="ARBA" id="ARBA00022801"/>
    </source>
</evidence>
<sequence>MTQAQTQPLRIGVLALQGAFREHINILHALSAQPVVPLDQLSEAAGEWTGTSYHLDSAVPVRTAQELHAVDGLIIPGGESTTMALVAERSGLWDDLAAFTRTKPVWGTCAGMILLARSASGTKQGGQRLLQTLNAHVQRNHFGSQLASFEATMEAPSLSLVLGTDTPFRAVFIRAPVIQDFDPEEVQVLARVPVPGSGTTPDTVVVAVRQHFCLATAFHPELTLDTRWHRYFLALVAQFKGSEPALAIT</sequence>
<name>A0A9W7ZVK4_9FUNG</name>
<dbReference type="AlphaFoldDB" id="A0A9W7ZVK4"/>
<dbReference type="PROSITE" id="PS51273">
    <property type="entry name" value="GATASE_TYPE_1"/>
    <property type="match status" value="1"/>
</dbReference>
<feature type="active site" description="Nucleophile" evidence="7">
    <location>
        <position position="109"/>
    </location>
</feature>
<evidence type="ECO:0000256" key="2">
    <source>
        <dbReference type="ARBA" id="ARBA00012918"/>
    </source>
</evidence>
<dbReference type="PANTHER" id="PTHR31559">
    <property type="entry name" value="PYRIDOXAL 5'-PHOSPHATE SYNTHASE SUBUNIT SNO"/>
    <property type="match status" value="1"/>
</dbReference>
<dbReference type="PANTHER" id="PTHR31559:SF0">
    <property type="entry name" value="PYRIDOXAL 5'-PHOSPHATE SYNTHASE SUBUNIT SNO1-RELATED"/>
    <property type="match status" value="1"/>
</dbReference>
<dbReference type="InterPro" id="IPR029062">
    <property type="entry name" value="Class_I_gatase-like"/>
</dbReference>
<dbReference type="OrthoDB" id="2039at2759"/>
<dbReference type="GO" id="GO:0004359">
    <property type="term" value="F:glutaminase activity"/>
    <property type="evidence" value="ECO:0007669"/>
    <property type="project" value="UniProtKB-EC"/>
</dbReference>
<feature type="binding site" evidence="8">
    <location>
        <position position="139"/>
    </location>
    <ligand>
        <name>L-glutamine</name>
        <dbReference type="ChEBI" id="CHEBI:58359"/>
    </ligand>
</feature>
<dbReference type="HAMAP" id="MF_01615">
    <property type="entry name" value="PdxT"/>
    <property type="match status" value="1"/>
</dbReference>
<dbReference type="Gene3D" id="3.40.50.880">
    <property type="match status" value="1"/>
</dbReference>
<evidence type="ECO:0000313" key="10">
    <source>
        <dbReference type="Proteomes" id="UP001150569"/>
    </source>
</evidence>
<dbReference type="SUPFAM" id="SSF52317">
    <property type="entry name" value="Class I glutamine amidotransferase-like"/>
    <property type="match status" value="1"/>
</dbReference>
<dbReference type="NCBIfam" id="TIGR03800">
    <property type="entry name" value="PLP_synth_Pdx2"/>
    <property type="match status" value="1"/>
</dbReference>
<feature type="active site" description="Charge relay system" evidence="7">
    <location>
        <position position="219"/>
    </location>
</feature>
<evidence type="ECO:0000313" key="9">
    <source>
        <dbReference type="EMBL" id="KAJ1912519.1"/>
    </source>
</evidence>
<proteinExistence type="inferred from homology"/>
<dbReference type="GO" id="GO:1903600">
    <property type="term" value="C:glutaminase complex"/>
    <property type="evidence" value="ECO:0007669"/>
    <property type="project" value="TreeGrafter"/>
</dbReference>
<reference evidence="9" key="1">
    <citation type="submission" date="2022-07" db="EMBL/GenBank/DDBJ databases">
        <title>Phylogenomic reconstructions and comparative analyses of Kickxellomycotina fungi.</title>
        <authorList>
            <person name="Reynolds N.K."/>
            <person name="Stajich J.E."/>
            <person name="Barry K."/>
            <person name="Grigoriev I.V."/>
            <person name="Crous P."/>
            <person name="Smith M.E."/>
        </authorList>
    </citation>
    <scope>NUCLEOTIDE SEQUENCE</scope>
    <source>
        <strain evidence="9">RSA 861</strain>
    </source>
</reference>
<keyword evidence="10" id="KW-1185">Reference proteome</keyword>
<keyword evidence="4" id="KW-0315">Glutamine amidotransferase</keyword>